<dbReference type="CDD" id="cd00156">
    <property type="entry name" value="REC"/>
    <property type="match status" value="1"/>
</dbReference>
<evidence type="ECO:0000259" key="3">
    <source>
        <dbReference type="PROSITE" id="PS50110"/>
    </source>
</evidence>
<protein>
    <recommendedName>
        <fullName evidence="3">Response regulatory domain-containing protein</fullName>
    </recommendedName>
</protein>
<dbReference type="PROSITE" id="PS50110">
    <property type="entry name" value="RESPONSE_REGULATORY"/>
    <property type="match status" value="1"/>
</dbReference>
<dbReference type="Gene3D" id="3.40.50.2300">
    <property type="match status" value="1"/>
</dbReference>
<sequence>MNNNHLLEILIVEDNLSIRELINAILNKNNFRTNYADNGSTALSILKEKDIDLVISDINMPVMGGIELLDCIKDNFSNPHPVIFVSGDPNYEELALKKGAIKFYTKPFPITELLTFIESHFEEKLLV</sequence>
<evidence type="ECO:0000256" key="2">
    <source>
        <dbReference type="PROSITE-ProRule" id="PRU00169"/>
    </source>
</evidence>
<accession>A0A1Y5F3G6</accession>
<comment type="caution">
    <text evidence="4">The sequence shown here is derived from an EMBL/GenBank/DDBJ whole genome shotgun (WGS) entry which is preliminary data.</text>
</comment>
<evidence type="ECO:0000256" key="1">
    <source>
        <dbReference type="ARBA" id="ARBA00022553"/>
    </source>
</evidence>
<dbReference type="PANTHER" id="PTHR44591">
    <property type="entry name" value="STRESS RESPONSE REGULATOR PROTEIN 1"/>
    <property type="match status" value="1"/>
</dbReference>
<evidence type="ECO:0000313" key="4">
    <source>
        <dbReference type="EMBL" id="OUR94215.1"/>
    </source>
</evidence>
<feature type="domain" description="Response regulatory" evidence="3">
    <location>
        <begin position="8"/>
        <end position="121"/>
    </location>
</feature>
<proteinExistence type="predicted"/>
<dbReference type="EMBL" id="MAAO01000011">
    <property type="protein sequence ID" value="OUR94215.1"/>
    <property type="molecule type" value="Genomic_DNA"/>
</dbReference>
<dbReference type="InterPro" id="IPR050595">
    <property type="entry name" value="Bact_response_regulator"/>
</dbReference>
<dbReference type="InterPro" id="IPR011006">
    <property type="entry name" value="CheY-like_superfamily"/>
</dbReference>
<dbReference type="SMART" id="SM00448">
    <property type="entry name" value="REC"/>
    <property type="match status" value="1"/>
</dbReference>
<dbReference type="GO" id="GO:0000160">
    <property type="term" value="P:phosphorelay signal transduction system"/>
    <property type="evidence" value="ECO:0007669"/>
    <property type="project" value="InterPro"/>
</dbReference>
<feature type="modified residue" description="4-aspartylphosphate" evidence="2">
    <location>
        <position position="57"/>
    </location>
</feature>
<dbReference type="Pfam" id="PF00072">
    <property type="entry name" value="Response_reg"/>
    <property type="match status" value="1"/>
</dbReference>
<name>A0A1Y5F3G6_9BACT</name>
<keyword evidence="1 2" id="KW-0597">Phosphoprotein</keyword>
<evidence type="ECO:0000313" key="5">
    <source>
        <dbReference type="Proteomes" id="UP000196531"/>
    </source>
</evidence>
<dbReference type="Proteomes" id="UP000196531">
    <property type="component" value="Unassembled WGS sequence"/>
</dbReference>
<dbReference type="PANTHER" id="PTHR44591:SF3">
    <property type="entry name" value="RESPONSE REGULATORY DOMAIN-CONTAINING PROTEIN"/>
    <property type="match status" value="1"/>
</dbReference>
<organism evidence="4 5">
    <name type="scientific">Halobacteriovorax marinus</name>
    <dbReference type="NCBI Taxonomy" id="97084"/>
    <lineage>
        <taxon>Bacteria</taxon>
        <taxon>Pseudomonadati</taxon>
        <taxon>Bdellovibrionota</taxon>
        <taxon>Bacteriovoracia</taxon>
        <taxon>Bacteriovoracales</taxon>
        <taxon>Halobacteriovoraceae</taxon>
        <taxon>Halobacteriovorax</taxon>
    </lineage>
</organism>
<gene>
    <name evidence="4" type="ORF">A9Q84_18100</name>
</gene>
<dbReference type="InterPro" id="IPR001789">
    <property type="entry name" value="Sig_transdc_resp-reg_receiver"/>
</dbReference>
<dbReference type="AlphaFoldDB" id="A0A1Y5F3G6"/>
<reference evidence="5" key="1">
    <citation type="journal article" date="2017" name="Proc. Natl. Acad. Sci. U.S.A.">
        <title>Simulation of Deepwater Horizon oil plume reveals substrate specialization within a complex community of hydrocarbon-degraders.</title>
        <authorList>
            <person name="Hu P."/>
            <person name="Dubinsky E.A."/>
            <person name="Probst A.J."/>
            <person name="Wang J."/>
            <person name="Sieber C.M.K."/>
            <person name="Tom L.M."/>
            <person name="Gardinali P."/>
            <person name="Banfield J.F."/>
            <person name="Atlas R.M."/>
            <person name="Andersen G.L."/>
        </authorList>
    </citation>
    <scope>NUCLEOTIDE SEQUENCE [LARGE SCALE GENOMIC DNA]</scope>
</reference>
<dbReference type="SUPFAM" id="SSF52172">
    <property type="entry name" value="CheY-like"/>
    <property type="match status" value="1"/>
</dbReference>